<organism evidence="1 2">
    <name type="scientific">Camellia lanceoleosa</name>
    <dbReference type="NCBI Taxonomy" id="1840588"/>
    <lineage>
        <taxon>Eukaryota</taxon>
        <taxon>Viridiplantae</taxon>
        <taxon>Streptophyta</taxon>
        <taxon>Embryophyta</taxon>
        <taxon>Tracheophyta</taxon>
        <taxon>Spermatophyta</taxon>
        <taxon>Magnoliopsida</taxon>
        <taxon>eudicotyledons</taxon>
        <taxon>Gunneridae</taxon>
        <taxon>Pentapetalae</taxon>
        <taxon>asterids</taxon>
        <taxon>Ericales</taxon>
        <taxon>Theaceae</taxon>
        <taxon>Camellia</taxon>
    </lineage>
</organism>
<evidence type="ECO:0000313" key="1">
    <source>
        <dbReference type="EMBL" id="KAI7987930.1"/>
    </source>
</evidence>
<proteinExistence type="predicted"/>
<protein>
    <submittedName>
        <fullName evidence="1">Uncharacterized protein</fullName>
    </submittedName>
</protein>
<evidence type="ECO:0000313" key="2">
    <source>
        <dbReference type="Proteomes" id="UP001060215"/>
    </source>
</evidence>
<name>A0ACC0FGX2_9ERIC</name>
<sequence length="70" mass="8306">MIRRRPDVVDIFFPWNGEPRGLIWMDRFGKDLYIKLLSSFIFLLSFLPGSECIIQWPRHLLNPGRVSQCL</sequence>
<accession>A0ACC0FGX2</accession>
<reference evidence="1 2" key="1">
    <citation type="journal article" date="2022" name="Plant J.">
        <title>Chromosome-level genome of Camellia lanceoleosa provides a valuable resource for understanding genome evolution and self-incompatibility.</title>
        <authorList>
            <person name="Gong W."/>
            <person name="Xiao S."/>
            <person name="Wang L."/>
            <person name="Liao Z."/>
            <person name="Chang Y."/>
            <person name="Mo W."/>
            <person name="Hu G."/>
            <person name="Li W."/>
            <person name="Zhao G."/>
            <person name="Zhu H."/>
            <person name="Hu X."/>
            <person name="Ji K."/>
            <person name="Xiang X."/>
            <person name="Song Q."/>
            <person name="Yuan D."/>
            <person name="Jin S."/>
            <person name="Zhang L."/>
        </authorList>
    </citation>
    <scope>NUCLEOTIDE SEQUENCE [LARGE SCALE GENOMIC DNA]</scope>
    <source>
        <strain evidence="1">SQ_2022a</strain>
    </source>
</reference>
<dbReference type="EMBL" id="CM045771">
    <property type="protein sequence ID" value="KAI7987930.1"/>
    <property type="molecule type" value="Genomic_DNA"/>
</dbReference>
<keyword evidence="2" id="KW-1185">Reference proteome</keyword>
<comment type="caution">
    <text evidence="1">The sequence shown here is derived from an EMBL/GenBank/DDBJ whole genome shotgun (WGS) entry which is preliminary data.</text>
</comment>
<gene>
    <name evidence="1" type="ORF">LOK49_LG13G01839</name>
</gene>
<dbReference type="Proteomes" id="UP001060215">
    <property type="component" value="Chromosome 14"/>
</dbReference>